<dbReference type="EMBL" id="JH767155">
    <property type="protein sequence ID" value="EQC34405.1"/>
    <property type="molecule type" value="Genomic_DNA"/>
</dbReference>
<dbReference type="InParanoid" id="T0QKT4"/>
<evidence type="ECO:0000259" key="1">
    <source>
        <dbReference type="PROSITE" id="PS50405"/>
    </source>
</evidence>
<proteinExistence type="predicted"/>
<feature type="domain" description="GST C-terminal" evidence="1">
    <location>
        <begin position="1"/>
        <end position="122"/>
    </location>
</feature>
<dbReference type="InterPro" id="IPR004046">
    <property type="entry name" value="GST_C"/>
</dbReference>
<dbReference type="AlphaFoldDB" id="T0QKT4"/>
<keyword evidence="3" id="KW-1185">Reference proteome</keyword>
<protein>
    <recommendedName>
        <fullName evidence="1">GST C-terminal domain-containing protein</fullName>
    </recommendedName>
</protein>
<dbReference type="SUPFAM" id="SSF47616">
    <property type="entry name" value="GST C-terminal domain-like"/>
    <property type="match status" value="1"/>
</dbReference>
<dbReference type="GeneID" id="19948902"/>
<dbReference type="Gene3D" id="1.20.1050.10">
    <property type="match status" value="1"/>
</dbReference>
<gene>
    <name evidence="2" type="ORF">SDRG_08175</name>
</gene>
<dbReference type="eggNOG" id="ENOG502SWU5">
    <property type="taxonomic scope" value="Eukaryota"/>
</dbReference>
<dbReference type="RefSeq" id="XP_008612267.1">
    <property type="nucleotide sequence ID" value="XM_008614045.1"/>
</dbReference>
<dbReference type="OMA" id="HIDELFC"/>
<accession>T0QKT4</accession>
<dbReference type="InterPro" id="IPR010987">
    <property type="entry name" value="Glutathione-S-Trfase_C-like"/>
</dbReference>
<dbReference type="Proteomes" id="UP000030762">
    <property type="component" value="Unassembled WGS sequence"/>
</dbReference>
<sequence>AYRVDEILAASDDVSGKFTPYYQEPDAEKKIAIVKELAAGVLPTLFAGIEARLVAAAAKGPYLLGETLSLADLELFVVRMTVQSGEWIGAPTTLCGAYPRWNEIADAVAALPKIQAWYKNHP</sequence>
<dbReference type="InterPro" id="IPR036282">
    <property type="entry name" value="Glutathione-S-Trfase_C_sf"/>
</dbReference>
<name>T0QKT4_SAPDV</name>
<reference evidence="2 3" key="1">
    <citation type="submission" date="2012-04" db="EMBL/GenBank/DDBJ databases">
        <title>The Genome Sequence of Saprolegnia declina VS20.</title>
        <authorList>
            <consortium name="The Broad Institute Genome Sequencing Platform"/>
            <person name="Russ C."/>
            <person name="Nusbaum C."/>
            <person name="Tyler B."/>
            <person name="van West P."/>
            <person name="Dieguez-Uribeondo J."/>
            <person name="de Bruijn I."/>
            <person name="Tripathy S."/>
            <person name="Jiang R."/>
            <person name="Young S.K."/>
            <person name="Zeng Q."/>
            <person name="Gargeya S."/>
            <person name="Fitzgerald M."/>
            <person name="Haas B."/>
            <person name="Abouelleil A."/>
            <person name="Alvarado L."/>
            <person name="Arachchi H.M."/>
            <person name="Berlin A."/>
            <person name="Chapman S.B."/>
            <person name="Goldberg J."/>
            <person name="Griggs A."/>
            <person name="Gujja S."/>
            <person name="Hansen M."/>
            <person name="Howarth C."/>
            <person name="Imamovic A."/>
            <person name="Larimer J."/>
            <person name="McCowen C."/>
            <person name="Montmayeur A."/>
            <person name="Murphy C."/>
            <person name="Neiman D."/>
            <person name="Pearson M."/>
            <person name="Priest M."/>
            <person name="Roberts A."/>
            <person name="Saif S."/>
            <person name="Shea T."/>
            <person name="Sisk P."/>
            <person name="Sykes S."/>
            <person name="Wortman J."/>
            <person name="Nusbaum C."/>
            <person name="Birren B."/>
        </authorList>
    </citation>
    <scope>NUCLEOTIDE SEQUENCE [LARGE SCALE GENOMIC DNA]</scope>
    <source>
        <strain evidence="2 3">VS20</strain>
    </source>
</reference>
<dbReference type="Gene3D" id="3.40.30.10">
    <property type="entry name" value="Glutaredoxin"/>
    <property type="match status" value="1"/>
</dbReference>
<dbReference type="VEuPathDB" id="FungiDB:SDRG_08175"/>
<evidence type="ECO:0000313" key="2">
    <source>
        <dbReference type="EMBL" id="EQC34405.1"/>
    </source>
</evidence>
<dbReference type="PROSITE" id="PS50405">
    <property type="entry name" value="GST_CTER"/>
    <property type="match status" value="1"/>
</dbReference>
<evidence type="ECO:0000313" key="3">
    <source>
        <dbReference type="Proteomes" id="UP000030762"/>
    </source>
</evidence>
<dbReference type="STRING" id="1156394.T0QKT4"/>
<dbReference type="Pfam" id="PF14497">
    <property type="entry name" value="GST_C_3"/>
    <property type="match status" value="1"/>
</dbReference>
<dbReference type="OrthoDB" id="420389at2759"/>
<feature type="non-terminal residue" evidence="2">
    <location>
        <position position="1"/>
    </location>
</feature>
<organism evidence="2 3">
    <name type="scientific">Saprolegnia diclina (strain VS20)</name>
    <dbReference type="NCBI Taxonomy" id="1156394"/>
    <lineage>
        <taxon>Eukaryota</taxon>
        <taxon>Sar</taxon>
        <taxon>Stramenopiles</taxon>
        <taxon>Oomycota</taxon>
        <taxon>Saprolegniomycetes</taxon>
        <taxon>Saprolegniales</taxon>
        <taxon>Saprolegniaceae</taxon>
        <taxon>Saprolegnia</taxon>
    </lineage>
</organism>